<sequence>MQLSHYLIVCHKLAQIIIRDSRKEESSRHGEEKEPTRKWSKERGRRVGEEDGRRVDTFEEGSVDAVAPASQWLLRHSSARARIPFRNVFGPK</sequence>
<gene>
    <name evidence="2" type="ORF">LPLAT_LOCUS11472</name>
</gene>
<reference evidence="2" key="1">
    <citation type="submission" date="2024-04" db="EMBL/GenBank/DDBJ databases">
        <authorList>
            <consortium name="Molecular Ecology Group"/>
        </authorList>
    </citation>
    <scope>NUCLEOTIDE SEQUENCE</scope>
</reference>
<evidence type="ECO:0000256" key="1">
    <source>
        <dbReference type="SAM" id="MobiDB-lite"/>
    </source>
</evidence>
<feature type="region of interest" description="Disordered" evidence="1">
    <location>
        <begin position="20"/>
        <end position="53"/>
    </location>
</feature>
<proteinExistence type="predicted"/>
<dbReference type="Proteomes" id="UP001497644">
    <property type="component" value="Chromosome 6"/>
</dbReference>
<name>A0AAV2P2B0_9HYME</name>
<dbReference type="EMBL" id="OZ034829">
    <property type="protein sequence ID" value="CAL1686103.1"/>
    <property type="molecule type" value="Genomic_DNA"/>
</dbReference>
<evidence type="ECO:0000313" key="3">
    <source>
        <dbReference type="Proteomes" id="UP001497644"/>
    </source>
</evidence>
<accession>A0AAV2P2B0</accession>
<dbReference type="AlphaFoldDB" id="A0AAV2P2B0"/>
<keyword evidence="3" id="KW-1185">Reference proteome</keyword>
<evidence type="ECO:0000313" key="2">
    <source>
        <dbReference type="EMBL" id="CAL1686103.1"/>
    </source>
</evidence>
<organism evidence="2 3">
    <name type="scientific">Lasius platythorax</name>
    <dbReference type="NCBI Taxonomy" id="488582"/>
    <lineage>
        <taxon>Eukaryota</taxon>
        <taxon>Metazoa</taxon>
        <taxon>Ecdysozoa</taxon>
        <taxon>Arthropoda</taxon>
        <taxon>Hexapoda</taxon>
        <taxon>Insecta</taxon>
        <taxon>Pterygota</taxon>
        <taxon>Neoptera</taxon>
        <taxon>Endopterygota</taxon>
        <taxon>Hymenoptera</taxon>
        <taxon>Apocrita</taxon>
        <taxon>Aculeata</taxon>
        <taxon>Formicoidea</taxon>
        <taxon>Formicidae</taxon>
        <taxon>Formicinae</taxon>
        <taxon>Lasius</taxon>
        <taxon>Lasius</taxon>
    </lineage>
</organism>
<protein>
    <submittedName>
        <fullName evidence="2">Uncharacterized protein</fullName>
    </submittedName>
</protein>